<dbReference type="GeneID" id="87106274"/>
<dbReference type="PANTHER" id="PTHR37294:SF1">
    <property type="entry name" value="3'-5' EXORIBONUCLEASE YHAM"/>
    <property type="match status" value="1"/>
</dbReference>
<name>I2F2J6_9BACT</name>
<proteinExistence type="predicted"/>
<dbReference type="AlphaFoldDB" id="I2F2J6"/>
<dbReference type="PANTHER" id="PTHR37294">
    <property type="entry name" value="3'-5' EXORIBONUCLEASE YHAM"/>
    <property type="match status" value="1"/>
</dbReference>
<dbReference type="GO" id="GO:0016787">
    <property type="term" value="F:hydrolase activity"/>
    <property type="evidence" value="ECO:0007669"/>
    <property type="project" value="UniProtKB-KW"/>
</dbReference>
<dbReference type="RefSeq" id="WP_014730264.1">
    <property type="nucleotide sequence ID" value="NC_017934.1"/>
</dbReference>
<dbReference type="InterPro" id="IPR006675">
    <property type="entry name" value="HDIG_dom"/>
</dbReference>
<dbReference type="SMART" id="SM00471">
    <property type="entry name" value="HDc"/>
    <property type="match status" value="1"/>
</dbReference>
<dbReference type="CDD" id="cd00077">
    <property type="entry name" value="HDc"/>
    <property type="match status" value="1"/>
</dbReference>
<dbReference type="GO" id="GO:0031125">
    <property type="term" value="P:rRNA 3'-end processing"/>
    <property type="evidence" value="ECO:0007669"/>
    <property type="project" value="TreeGrafter"/>
</dbReference>
<keyword evidence="1" id="KW-0378">Hydrolase</keyword>
<evidence type="ECO:0000313" key="3">
    <source>
        <dbReference type="EMBL" id="AFK06149.1"/>
    </source>
</evidence>
<protein>
    <submittedName>
        <fullName evidence="3">Putative domain HDIG-containing protein</fullName>
    </submittedName>
</protein>
<dbReference type="InterPro" id="IPR006674">
    <property type="entry name" value="HD_domain"/>
</dbReference>
<dbReference type="SUPFAM" id="SSF50249">
    <property type="entry name" value="Nucleic acid-binding proteins"/>
    <property type="match status" value="1"/>
</dbReference>
<dbReference type="Gene3D" id="2.40.50.140">
    <property type="entry name" value="Nucleic acid-binding proteins"/>
    <property type="match status" value="1"/>
</dbReference>
<dbReference type="EMBL" id="CP003532">
    <property type="protein sequence ID" value="AFK06149.1"/>
    <property type="molecule type" value="Genomic_DNA"/>
</dbReference>
<dbReference type="HOGENOM" id="CLU_056349_2_0_0"/>
<dbReference type="Proteomes" id="UP000002881">
    <property type="component" value="Chromosome"/>
</dbReference>
<dbReference type="InterPro" id="IPR003607">
    <property type="entry name" value="HD/PDEase_dom"/>
</dbReference>
<dbReference type="InterPro" id="IPR004365">
    <property type="entry name" value="NA-bd_OB_tRNA"/>
</dbReference>
<gene>
    <name evidence="3" type="ORF">Theba_0421</name>
</gene>
<dbReference type="KEGG" id="mpg:Theba_0421"/>
<keyword evidence="4" id="KW-1185">Reference proteome</keyword>
<dbReference type="Pfam" id="PF01336">
    <property type="entry name" value="tRNA_anti-codon"/>
    <property type="match status" value="1"/>
</dbReference>
<feature type="domain" description="HD" evidence="2">
    <location>
        <begin position="189"/>
        <end position="311"/>
    </location>
</feature>
<dbReference type="Gene3D" id="1.10.3210.10">
    <property type="entry name" value="Hypothetical protein af1432"/>
    <property type="match status" value="1"/>
</dbReference>
<evidence type="ECO:0000259" key="2">
    <source>
        <dbReference type="PROSITE" id="PS51831"/>
    </source>
</evidence>
<dbReference type="Pfam" id="PF01966">
    <property type="entry name" value="HD"/>
    <property type="match status" value="1"/>
</dbReference>
<dbReference type="PROSITE" id="PS51831">
    <property type="entry name" value="HD"/>
    <property type="match status" value="1"/>
</dbReference>
<dbReference type="SUPFAM" id="SSF109604">
    <property type="entry name" value="HD-domain/PDEase-like"/>
    <property type="match status" value="1"/>
</dbReference>
<evidence type="ECO:0000313" key="4">
    <source>
        <dbReference type="Proteomes" id="UP000002881"/>
    </source>
</evidence>
<dbReference type="eggNOG" id="COG3481">
    <property type="taxonomic scope" value="Bacteria"/>
</dbReference>
<dbReference type="NCBIfam" id="TIGR00277">
    <property type="entry name" value="HDIG"/>
    <property type="match status" value="1"/>
</dbReference>
<evidence type="ECO:0000256" key="1">
    <source>
        <dbReference type="ARBA" id="ARBA00022801"/>
    </source>
</evidence>
<dbReference type="CDD" id="cd04492">
    <property type="entry name" value="YhaM_OBF_like"/>
    <property type="match status" value="1"/>
</dbReference>
<dbReference type="STRING" id="660470.Theba_0421"/>
<sequence>MKLRDIIGNEILSQINADQDKTNRDGFPFVSDLRPGSTVLSVFKVHSKRIQEARDGKKFLLLTLSDKTGAIRAIDWFNAERNDSTLEQGMVVRISGRVAVYEDRIQLNLDSEGIQILQVGQYDYERFMAVTTKDIPRMYDDLLSLVGRMRDDYIRALLKDIFENDKKFIEKFIVSPAASKVHHAYKGGLLEHTMSVAELCEFFATKYGDSVDGDLLVAGALLHDIGKVYEYTITPNGIERTNDGELVGHIAMGIEMVSKAISKIQGFPRYLQTEIKHLLLSHHGEMEWGSPVIPKTTEAIVLHMADDLDSKVAQFREIEEREFNGSTASWSNYDRFLNRRVFMKNRRSGDSNS</sequence>
<reference evidence="3 4" key="1">
    <citation type="journal article" date="2012" name="Genome Biol. Evol.">
        <title>Genome Sequence of the Mesophilic Thermotogales Bacterium Mesotoga prima MesG1.Ag.4.2 Reveals the Largest Thermotogales Genome To Date.</title>
        <authorList>
            <person name="Zhaxybayeva O."/>
            <person name="Swithers K.S."/>
            <person name="Foght J."/>
            <person name="Green A.G."/>
            <person name="Bruce D."/>
            <person name="Detter C."/>
            <person name="Han S."/>
            <person name="Teshima H."/>
            <person name="Han J."/>
            <person name="Woyke T."/>
            <person name="Pitluck S."/>
            <person name="Nolan M."/>
            <person name="Ivanova N."/>
            <person name="Pati A."/>
            <person name="Land M.L."/>
            <person name="Dlutek M."/>
            <person name="Doolittle W.F."/>
            <person name="Noll K.M."/>
            <person name="Nesbo C.L."/>
        </authorList>
    </citation>
    <scope>NUCLEOTIDE SEQUENCE [LARGE SCALE GENOMIC DNA]</scope>
    <source>
        <strain evidence="4">mesG1.Ag.4.2</strain>
    </source>
</reference>
<dbReference type="GO" id="GO:0003676">
    <property type="term" value="F:nucleic acid binding"/>
    <property type="evidence" value="ECO:0007669"/>
    <property type="project" value="InterPro"/>
</dbReference>
<accession>I2F2J6</accession>
<organism evidence="3 4">
    <name type="scientific">Mesotoga prima MesG1.Ag.4.2</name>
    <dbReference type="NCBI Taxonomy" id="660470"/>
    <lineage>
        <taxon>Bacteria</taxon>
        <taxon>Thermotogati</taxon>
        <taxon>Thermotogota</taxon>
        <taxon>Thermotogae</taxon>
        <taxon>Kosmotogales</taxon>
        <taxon>Kosmotogaceae</taxon>
        <taxon>Mesotoga</taxon>
    </lineage>
</organism>
<dbReference type="InterPro" id="IPR050798">
    <property type="entry name" value="YhaM_exoribonuc/phosphodiest"/>
</dbReference>
<dbReference type="InterPro" id="IPR012340">
    <property type="entry name" value="NA-bd_OB-fold"/>
</dbReference>